<name>A0ACC0BNL5_CATRO</name>
<reference evidence="2" key="1">
    <citation type="journal article" date="2023" name="Nat. Plants">
        <title>Single-cell RNA sequencing provides a high-resolution roadmap for understanding the multicellular compartmentation of specialized metabolism.</title>
        <authorList>
            <person name="Sun S."/>
            <person name="Shen X."/>
            <person name="Li Y."/>
            <person name="Li Y."/>
            <person name="Wang S."/>
            <person name="Li R."/>
            <person name="Zhang H."/>
            <person name="Shen G."/>
            <person name="Guo B."/>
            <person name="Wei J."/>
            <person name="Xu J."/>
            <person name="St-Pierre B."/>
            <person name="Chen S."/>
            <person name="Sun C."/>
        </authorList>
    </citation>
    <scope>NUCLEOTIDE SEQUENCE [LARGE SCALE GENOMIC DNA]</scope>
</reference>
<proteinExistence type="predicted"/>
<comment type="caution">
    <text evidence="1">The sequence shown here is derived from an EMBL/GenBank/DDBJ whole genome shotgun (WGS) entry which is preliminary data.</text>
</comment>
<dbReference type="Proteomes" id="UP001060085">
    <property type="component" value="Linkage Group LG03"/>
</dbReference>
<keyword evidence="2" id="KW-1185">Reference proteome</keyword>
<evidence type="ECO:0000313" key="2">
    <source>
        <dbReference type="Proteomes" id="UP001060085"/>
    </source>
</evidence>
<sequence>MLTHIPCALSTSQIYLTLVVVFIFFFSPLHFPPPLQCKPPSLSISAPFQPFPLLFLLIIFLSSFSSSRSHRSNTVAEAPSPFDSTTFRLVLPSGSARCFDSIVNFLFILKAVLCCMITRTLIMLKHHWKAAKSCYNIWKSNLDRHVYLDPLPPLGAIWCTSFDLNQLSTHVLLTYRDQLNFMPSDHFAAQFVWLPYLDRGLVPSDLRQTELVPAACDALLDLHRLQLRRNDHTYWASQHTSHVEVCHQGRQHIRDGLVLPIEDLSSPRDDYIKWYRDVLRVYIGNPARRNTRSIGYQSAGLDRRMMIGRAPIPPHLSRQGGHVDPGHRGEGGGGSGGRGREDPRFDISGDPFDSPNLDALTFSLGLTPPIQSHQSRSGTSYVPLSNEHGGEPTDDITPAQQLRFGLVLIQSQTFLEVQHTNVSIEEDHPNITQHVTAITQMISNEPSMLYPSIEEDNDENDDAHEDYVVSSEFEDDNNDNDEEDDISTPVNPLSSAAVNQ</sequence>
<evidence type="ECO:0000313" key="1">
    <source>
        <dbReference type="EMBL" id="KAI5674270.1"/>
    </source>
</evidence>
<organism evidence="1 2">
    <name type="scientific">Catharanthus roseus</name>
    <name type="common">Madagascar periwinkle</name>
    <name type="synonym">Vinca rosea</name>
    <dbReference type="NCBI Taxonomy" id="4058"/>
    <lineage>
        <taxon>Eukaryota</taxon>
        <taxon>Viridiplantae</taxon>
        <taxon>Streptophyta</taxon>
        <taxon>Embryophyta</taxon>
        <taxon>Tracheophyta</taxon>
        <taxon>Spermatophyta</taxon>
        <taxon>Magnoliopsida</taxon>
        <taxon>eudicotyledons</taxon>
        <taxon>Gunneridae</taxon>
        <taxon>Pentapetalae</taxon>
        <taxon>asterids</taxon>
        <taxon>lamiids</taxon>
        <taxon>Gentianales</taxon>
        <taxon>Apocynaceae</taxon>
        <taxon>Rauvolfioideae</taxon>
        <taxon>Vinceae</taxon>
        <taxon>Catharanthinae</taxon>
        <taxon>Catharanthus</taxon>
    </lineage>
</organism>
<gene>
    <name evidence="1" type="ORF">M9H77_14634</name>
</gene>
<protein>
    <submittedName>
        <fullName evidence="1">Uncharacterized protein</fullName>
    </submittedName>
</protein>
<dbReference type="EMBL" id="CM044703">
    <property type="protein sequence ID" value="KAI5674270.1"/>
    <property type="molecule type" value="Genomic_DNA"/>
</dbReference>
<accession>A0ACC0BNL5</accession>